<evidence type="ECO:0000256" key="1">
    <source>
        <dbReference type="SAM" id="Coils"/>
    </source>
</evidence>
<dbReference type="PANTHER" id="PTHR44272:SF3">
    <property type="entry name" value="J DOMAIN-CONTAINING PROTEIN"/>
    <property type="match status" value="1"/>
</dbReference>
<dbReference type="InterPro" id="IPR001623">
    <property type="entry name" value="DnaJ_domain"/>
</dbReference>
<dbReference type="PROSITE" id="PS50076">
    <property type="entry name" value="DNAJ_2"/>
    <property type="match status" value="1"/>
</dbReference>
<name>A0A811KK11_9BILA</name>
<dbReference type="Proteomes" id="UP000783686">
    <property type="component" value="Unassembled WGS sequence"/>
</dbReference>
<dbReference type="CDD" id="cd06257">
    <property type="entry name" value="DnaJ"/>
    <property type="match status" value="1"/>
</dbReference>
<evidence type="ECO:0000313" key="3">
    <source>
        <dbReference type="EMBL" id="CAD5215444.1"/>
    </source>
</evidence>
<keyword evidence="1" id="KW-0175">Coiled coil</keyword>
<dbReference type="PRINTS" id="PR00625">
    <property type="entry name" value="JDOMAIN"/>
</dbReference>
<keyword evidence="4" id="KW-1185">Reference proteome</keyword>
<protein>
    <recommendedName>
        <fullName evidence="2">J domain-containing protein</fullName>
    </recommendedName>
</protein>
<feature type="domain" description="J" evidence="2">
    <location>
        <begin position="20"/>
        <end position="85"/>
    </location>
</feature>
<evidence type="ECO:0000313" key="4">
    <source>
        <dbReference type="Proteomes" id="UP000614601"/>
    </source>
</evidence>
<evidence type="ECO:0000259" key="2">
    <source>
        <dbReference type="PROSITE" id="PS50076"/>
    </source>
</evidence>
<dbReference type="Pfam" id="PF00226">
    <property type="entry name" value="DnaJ"/>
    <property type="match status" value="1"/>
</dbReference>
<dbReference type="InterPro" id="IPR052812">
    <property type="entry name" value="Plant_DnaJ_domain"/>
</dbReference>
<reference evidence="3" key="1">
    <citation type="submission" date="2020-09" db="EMBL/GenBank/DDBJ databases">
        <authorList>
            <person name="Kikuchi T."/>
        </authorList>
    </citation>
    <scope>NUCLEOTIDE SEQUENCE</scope>
    <source>
        <strain evidence="3">SH1</strain>
    </source>
</reference>
<dbReference type="SMART" id="SM00271">
    <property type="entry name" value="DnaJ"/>
    <property type="match status" value="1"/>
</dbReference>
<dbReference type="InterPro" id="IPR036869">
    <property type="entry name" value="J_dom_sf"/>
</dbReference>
<dbReference type="Proteomes" id="UP000614601">
    <property type="component" value="Unassembled WGS sequence"/>
</dbReference>
<feature type="coiled-coil region" evidence="1">
    <location>
        <begin position="312"/>
        <end position="343"/>
    </location>
</feature>
<sequence length="382" mass="43931">MKKYLKAMTTSPTANVDATDFYEVLGVQKNATEQEIKNVYRKLALKYHPDRNPGNEQAQETFKKISIAYTVLSDPNKRRQYDLYGVKENANDFDGVDLSELGGMGRFFGAMFSKLGVPIPTVIGPKVLGQARDLCTGKDEKSARTLQPGVWMSDAVSTQDAHFYRIQMAPEWQQNGVIIKCKTFSGSKFKLVLFDKEGGVRMIREGQKKKNSVTAEFYFVPFSRVHIGEFIPMKFYLEDKDTPLTFHYLDALETEGCNALEARDHYLCVYGDNFFQSVKYKLLFLPLNRQCGDVINEISLLEPALTQKRTEMTTFQREYMEIKKKYEENKERLKREDEDILKQLQLRDEAYERLHHVAMGDYEDKTVTPSKSSGGLFGFFKS</sequence>
<dbReference type="SUPFAM" id="SSF46565">
    <property type="entry name" value="Chaperone J-domain"/>
    <property type="match status" value="1"/>
</dbReference>
<proteinExistence type="predicted"/>
<dbReference type="EMBL" id="CAJFDH010000003">
    <property type="protein sequence ID" value="CAD5215444.1"/>
    <property type="molecule type" value="Genomic_DNA"/>
</dbReference>
<accession>A0A811KK11</accession>
<dbReference type="PANTHER" id="PTHR44272">
    <property type="entry name" value="DNAJ DOMAIN (PROKARYOTIC HEAT SHOCK PROTEIN)"/>
    <property type="match status" value="1"/>
</dbReference>
<dbReference type="EMBL" id="CAJFCW020000003">
    <property type="protein sequence ID" value="CAG9104087.1"/>
    <property type="molecule type" value="Genomic_DNA"/>
</dbReference>
<organism evidence="3 4">
    <name type="scientific">Bursaphelenchus okinawaensis</name>
    <dbReference type="NCBI Taxonomy" id="465554"/>
    <lineage>
        <taxon>Eukaryota</taxon>
        <taxon>Metazoa</taxon>
        <taxon>Ecdysozoa</taxon>
        <taxon>Nematoda</taxon>
        <taxon>Chromadorea</taxon>
        <taxon>Rhabditida</taxon>
        <taxon>Tylenchina</taxon>
        <taxon>Tylenchomorpha</taxon>
        <taxon>Aphelenchoidea</taxon>
        <taxon>Aphelenchoididae</taxon>
        <taxon>Bursaphelenchus</taxon>
    </lineage>
</organism>
<dbReference type="Gene3D" id="1.10.287.110">
    <property type="entry name" value="DnaJ domain"/>
    <property type="match status" value="1"/>
</dbReference>
<comment type="caution">
    <text evidence="3">The sequence shown here is derived from an EMBL/GenBank/DDBJ whole genome shotgun (WGS) entry which is preliminary data.</text>
</comment>
<dbReference type="OrthoDB" id="10250354at2759"/>
<dbReference type="AlphaFoldDB" id="A0A811KK11"/>
<gene>
    <name evidence="3" type="ORF">BOKJ2_LOCUS6096</name>
</gene>